<feature type="compositionally biased region" description="Low complexity" evidence="16">
    <location>
        <begin position="940"/>
        <end position="951"/>
    </location>
</feature>
<dbReference type="PROSITE" id="PS51198">
    <property type="entry name" value="UVRD_HELICASE_ATP_BIND"/>
    <property type="match status" value="1"/>
</dbReference>
<name>A0A1I3D459_9RHOB</name>
<feature type="binding site" evidence="15">
    <location>
        <begin position="29"/>
        <end position="36"/>
    </location>
    <ligand>
        <name>ATP</name>
        <dbReference type="ChEBI" id="CHEBI:30616"/>
    </ligand>
</feature>
<dbReference type="GO" id="GO:0004527">
    <property type="term" value="F:exonuclease activity"/>
    <property type="evidence" value="ECO:0007669"/>
    <property type="project" value="UniProtKB-KW"/>
</dbReference>
<keyword evidence="6" id="KW-0269">Exonuclease</keyword>
<dbReference type="InterPro" id="IPR027417">
    <property type="entry name" value="P-loop_NTPase"/>
</dbReference>
<evidence type="ECO:0000256" key="5">
    <source>
        <dbReference type="ARBA" id="ARBA00022806"/>
    </source>
</evidence>
<sequence length="1187" mass="126659">MSPLDKPPHEATLAQVRASAPGASAWVAANAGSGKTSVLTRRVARLLLDGCRPEKILCLTYTRAAAAEMQARLFKLLGEWSLQSDATLATTLTDLGLPGDPDRQALRRARKLFAEALETPGGLKIQTIHAFCASLLRRFPLESGAPPGFSELDDAARARMLDEIRDRLAAEAEATPDAPFDAAANRLSEQGLESLTAAILGARDLFPENPEPLLRAAFDLSPASDFRRAAEREMSGIDADDLGRLVETMSKGKSTDAKFADELRPAWQALEAADALTAARAVETALHTKSGEPRKLSRLPTKGVAEAHPWTAELIEQLSGQAQELRALRVAHAGFDKAMDLHRYARAVLDLYAKEKAREGVIDFDDLIRAAGALLTTSETAAWALWKLDGGLDHILIDEAQDTSPAQWALVRAIAEEFLAGQGAQDRPRTVFAVGDEKQSIYSFQGAAPREFGRMRAHFRQFLAAAAEAGEGIPLQESSLDYSFRSAPSLLALVDAAFADAAAALTADAETPSHIAFHEQAPGRVDLWPLLETPERAEPPAWHLPVDALPAQAPVLRLADAVAAHVQDQIGAPIPDRDAPGGWRPMRAGDVIVLLRRRGALAGALVDRLKQRGVPVAGADRLRLTASLAVRDLLSLLRVALDPDDDLSTAEVLRSPLGMVSAEELETLALTRDRSSLSRFLRETFPDHPAARLLTDVLNAADYERPHELLQRALVGHGARARIRARLNPEEEDAVDELLARALAYEATETPTLPGFLAFMEASEDLTLKREMDGAGDAVRVMTVHAAKGLEAPFVILADAGPSKSPPGSDVLTHPSDPPVALWSSPKADEAPPMTEAKAARAEREADESLRLLYVALTRARSRLLICGTLGAKADPEGSWHHRVAGAMLDCDATETPAPACLAAEPFETVLTLADRWTPPAEVAAPAAATDDAEGFAPAAAPADLGAAGPFRPAPPAGARPASLPRARRRVAASALDREGEAAAPAPHAPSPHAPSPHDRETARRRGDAIHRLLEALPPLPPEARGTRAEALLAAAHPELPPELRAGCVEEALAALAHPDVAPWLAPSALAEATLSADLPGDLRLIGRVDRLAVERGRLRLLDWKTGPAPETAPEPYLRQMAAYRHALQALHPGAEIEAALFWTASLRLETLAPEALDAALARLSADPKADRLAEAADPPNPAAEPA</sequence>
<evidence type="ECO:0000256" key="6">
    <source>
        <dbReference type="ARBA" id="ARBA00022839"/>
    </source>
</evidence>
<dbReference type="InterPro" id="IPR014017">
    <property type="entry name" value="DNA_helicase_UvrD-like_C"/>
</dbReference>
<comment type="catalytic activity">
    <reaction evidence="14">
        <text>ATP + H2O = ADP + phosphate + H(+)</text>
        <dbReference type="Rhea" id="RHEA:13065"/>
        <dbReference type="ChEBI" id="CHEBI:15377"/>
        <dbReference type="ChEBI" id="CHEBI:15378"/>
        <dbReference type="ChEBI" id="CHEBI:30616"/>
        <dbReference type="ChEBI" id="CHEBI:43474"/>
        <dbReference type="ChEBI" id="CHEBI:456216"/>
        <dbReference type="EC" id="5.6.2.4"/>
    </reaction>
</comment>
<dbReference type="Gene3D" id="3.90.320.10">
    <property type="match status" value="1"/>
</dbReference>
<evidence type="ECO:0000256" key="3">
    <source>
        <dbReference type="ARBA" id="ARBA00022763"/>
    </source>
</evidence>
<dbReference type="GO" id="GO:0043138">
    <property type="term" value="F:3'-5' DNA helicase activity"/>
    <property type="evidence" value="ECO:0007669"/>
    <property type="project" value="UniProtKB-EC"/>
</dbReference>
<dbReference type="Pfam" id="PF12705">
    <property type="entry name" value="PDDEXK_1"/>
    <property type="match status" value="1"/>
</dbReference>
<dbReference type="InterPro" id="IPR011604">
    <property type="entry name" value="PDDEXK-like_dom_sf"/>
</dbReference>
<dbReference type="Pfam" id="PF13361">
    <property type="entry name" value="UvrD_C"/>
    <property type="match status" value="1"/>
</dbReference>
<accession>A0A1I3D459</accession>
<evidence type="ECO:0000313" key="19">
    <source>
        <dbReference type="EMBL" id="SFH81319.1"/>
    </source>
</evidence>
<proteinExistence type="predicted"/>
<evidence type="ECO:0000259" key="17">
    <source>
        <dbReference type="PROSITE" id="PS51198"/>
    </source>
</evidence>
<keyword evidence="2 15" id="KW-0547">Nucleotide-binding</keyword>
<reference evidence="19 20" key="1">
    <citation type="submission" date="2016-10" db="EMBL/GenBank/DDBJ databases">
        <authorList>
            <person name="de Groot N.N."/>
        </authorList>
    </citation>
    <scope>NUCLEOTIDE SEQUENCE [LARGE SCALE GENOMIC DNA]</scope>
    <source>
        <strain evidence="19 20">CGMCC 1.11030</strain>
    </source>
</reference>
<dbReference type="EC" id="5.6.2.4" evidence="12"/>
<dbReference type="InterPro" id="IPR038726">
    <property type="entry name" value="PDDEXK_AddAB-type"/>
</dbReference>
<comment type="catalytic activity">
    <reaction evidence="11">
        <text>Couples ATP hydrolysis with the unwinding of duplex DNA by translocating in the 3'-5' direction.</text>
        <dbReference type="EC" id="5.6.2.4"/>
    </reaction>
</comment>
<keyword evidence="7 15" id="KW-0067">ATP-binding</keyword>
<dbReference type="GO" id="GO:0003677">
    <property type="term" value="F:DNA binding"/>
    <property type="evidence" value="ECO:0007669"/>
    <property type="project" value="UniProtKB-KW"/>
</dbReference>
<keyword evidence="4 15" id="KW-0378">Hydrolase</keyword>
<dbReference type="PANTHER" id="PTHR11070:SF2">
    <property type="entry name" value="ATP-DEPENDENT DNA HELICASE SRS2"/>
    <property type="match status" value="1"/>
</dbReference>
<dbReference type="PANTHER" id="PTHR11070">
    <property type="entry name" value="UVRD / RECB / PCRA DNA HELICASE FAMILY MEMBER"/>
    <property type="match status" value="1"/>
</dbReference>
<gene>
    <name evidence="19" type="ORF">SAMN05216258_102367</name>
</gene>
<evidence type="ECO:0000256" key="12">
    <source>
        <dbReference type="ARBA" id="ARBA00034808"/>
    </source>
</evidence>
<dbReference type="AlphaFoldDB" id="A0A1I3D459"/>
<evidence type="ECO:0000256" key="10">
    <source>
        <dbReference type="ARBA" id="ARBA00023235"/>
    </source>
</evidence>
<evidence type="ECO:0000256" key="13">
    <source>
        <dbReference type="ARBA" id="ARBA00034923"/>
    </source>
</evidence>
<dbReference type="RefSeq" id="WP_092858359.1">
    <property type="nucleotide sequence ID" value="NZ_FOQH01000002.1"/>
</dbReference>
<dbReference type="InterPro" id="IPR000212">
    <property type="entry name" value="DNA_helicase_UvrD/REP"/>
</dbReference>
<dbReference type="GO" id="GO:0033202">
    <property type="term" value="C:DNA helicase complex"/>
    <property type="evidence" value="ECO:0007669"/>
    <property type="project" value="TreeGrafter"/>
</dbReference>
<feature type="domain" description="UvrD-like helicase ATP-binding" evidence="17">
    <location>
        <begin position="8"/>
        <end position="487"/>
    </location>
</feature>
<keyword evidence="1" id="KW-0540">Nuclease</keyword>
<evidence type="ECO:0000256" key="11">
    <source>
        <dbReference type="ARBA" id="ARBA00034617"/>
    </source>
</evidence>
<evidence type="ECO:0000256" key="4">
    <source>
        <dbReference type="ARBA" id="ARBA00022801"/>
    </source>
</evidence>
<organism evidence="19 20">
    <name type="scientific">Albimonas pacifica</name>
    <dbReference type="NCBI Taxonomy" id="1114924"/>
    <lineage>
        <taxon>Bacteria</taxon>
        <taxon>Pseudomonadati</taxon>
        <taxon>Pseudomonadota</taxon>
        <taxon>Alphaproteobacteria</taxon>
        <taxon>Rhodobacterales</taxon>
        <taxon>Paracoccaceae</taxon>
        <taxon>Albimonas</taxon>
    </lineage>
</organism>
<keyword evidence="5 15" id="KW-0347">Helicase</keyword>
<dbReference type="InterPro" id="IPR014016">
    <property type="entry name" value="UvrD-like_ATP-bd"/>
</dbReference>
<keyword evidence="10" id="KW-0413">Isomerase</keyword>
<evidence type="ECO:0000256" key="2">
    <source>
        <dbReference type="ARBA" id="ARBA00022741"/>
    </source>
</evidence>
<keyword evidence="9" id="KW-0234">DNA repair</keyword>
<evidence type="ECO:0000256" key="8">
    <source>
        <dbReference type="ARBA" id="ARBA00023125"/>
    </source>
</evidence>
<evidence type="ECO:0000256" key="7">
    <source>
        <dbReference type="ARBA" id="ARBA00022840"/>
    </source>
</evidence>
<dbReference type="InterPro" id="IPR011335">
    <property type="entry name" value="Restrct_endonuc-II-like"/>
</dbReference>
<dbReference type="Proteomes" id="UP000199377">
    <property type="component" value="Unassembled WGS sequence"/>
</dbReference>
<evidence type="ECO:0000256" key="1">
    <source>
        <dbReference type="ARBA" id="ARBA00022722"/>
    </source>
</evidence>
<feature type="region of interest" description="Disordered" evidence="16">
    <location>
        <begin position="940"/>
        <end position="1004"/>
    </location>
</feature>
<dbReference type="PROSITE" id="PS51217">
    <property type="entry name" value="UVRD_HELICASE_CTER"/>
    <property type="match status" value="1"/>
</dbReference>
<evidence type="ECO:0000256" key="14">
    <source>
        <dbReference type="ARBA" id="ARBA00048988"/>
    </source>
</evidence>
<feature type="domain" description="UvrD-like helicase C-terminal" evidence="18">
    <location>
        <begin position="508"/>
        <end position="789"/>
    </location>
</feature>
<keyword evidence="3" id="KW-0227">DNA damage</keyword>
<feature type="region of interest" description="Disordered" evidence="16">
    <location>
        <begin position="803"/>
        <end position="832"/>
    </location>
</feature>
<dbReference type="Pfam" id="PF00580">
    <property type="entry name" value="UvrD-helicase"/>
    <property type="match status" value="1"/>
</dbReference>
<dbReference type="InterPro" id="IPR014151">
    <property type="entry name" value="DNA_helicase_AddA"/>
</dbReference>
<dbReference type="Gene3D" id="3.40.50.300">
    <property type="entry name" value="P-loop containing nucleotide triphosphate hydrolases"/>
    <property type="match status" value="4"/>
</dbReference>
<keyword evidence="20" id="KW-1185">Reference proteome</keyword>
<evidence type="ECO:0000256" key="15">
    <source>
        <dbReference type="PROSITE-ProRule" id="PRU00560"/>
    </source>
</evidence>
<dbReference type="GO" id="GO:0000725">
    <property type="term" value="P:recombinational repair"/>
    <property type="evidence" value="ECO:0007669"/>
    <property type="project" value="TreeGrafter"/>
</dbReference>
<evidence type="ECO:0000256" key="16">
    <source>
        <dbReference type="SAM" id="MobiDB-lite"/>
    </source>
</evidence>
<dbReference type="SUPFAM" id="SSF52540">
    <property type="entry name" value="P-loop containing nucleoside triphosphate hydrolases"/>
    <property type="match status" value="1"/>
</dbReference>
<dbReference type="EMBL" id="FOQH01000002">
    <property type="protein sequence ID" value="SFH81319.1"/>
    <property type="molecule type" value="Genomic_DNA"/>
</dbReference>
<dbReference type="STRING" id="1114924.SAMN05216258_102367"/>
<dbReference type="GO" id="GO:0005829">
    <property type="term" value="C:cytosol"/>
    <property type="evidence" value="ECO:0007669"/>
    <property type="project" value="TreeGrafter"/>
</dbReference>
<protein>
    <recommendedName>
        <fullName evidence="12">DNA 3'-5' helicase</fullName>
        <ecNumber evidence="12">5.6.2.4</ecNumber>
    </recommendedName>
    <alternativeName>
        <fullName evidence="13">DNA 3'-5' helicase II</fullName>
    </alternativeName>
</protein>
<dbReference type="GO" id="GO:0005524">
    <property type="term" value="F:ATP binding"/>
    <property type="evidence" value="ECO:0007669"/>
    <property type="project" value="UniProtKB-UniRule"/>
</dbReference>
<keyword evidence="8" id="KW-0238">DNA-binding</keyword>
<dbReference type="Gene3D" id="1.10.486.10">
    <property type="entry name" value="PCRA, domain 4"/>
    <property type="match status" value="1"/>
</dbReference>
<evidence type="ECO:0000313" key="20">
    <source>
        <dbReference type="Proteomes" id="UP000199377"/>
    </source>
</evidence>
<dbReference type="SUPFAM" id="SSF52980">
    <property type="entry name" value="Restriction endonuclease-like"/>
    <property type="match status" value="1"/>
</dbReference>
<evidence type="ECO:0000259" key="18">
    <source>
        <dbReference type="PROSITE" id="PS51217"/>
    </source>
</evidence>
<dbReference type="OrthoDB" id="9810135at2"/>
<dbReference type="NCBIfam" id="TIGR02784">
    <property type="entry name" value="addA_alphas"/>
    <property type="match status" value="1"/>
</dbReference>
<evidence type="ECO:0000256" key="9">
    <source>
        <dbReference type="ARBA" id="ARBA00023204"/>
    </source>
</evidence>